<dbReference type="Pfam" id="PF00857">
    <property type="entry name" value="Isochorismatase"/>
    <property type="match status" value="1"/>
</dbReference>
<feature type="domain" description="Isochorismatase-like" evidence="2">
    <location>
        <begin position="27"/>
        <end position="207"/>
    </location>
</feature>
<dbReference type="PANTHER" id="PTHR11895">
    <property type="entry name" value="TRANSAMIDASE"/>
    <property type="match status" value="1"/>
</dbReference>
<evidence type="ECO:0000259" key="3">
    <source>
        <dbReference type="Pfam" id="PF01425"/>
    </source>
</evidence>
<dbReference type="SUPFAM" id="SSF52499">
    <property type="entry name" value="Isochorismatase-like hydrolases"/>
    <property type="match status" value="1"/>
</dbReference>
<evidence type="ECO:0000313" key="4">
    <source>
        <dbReference type="EMBL" id="KAF2244464.1"/>
    </source>
</evidence>
<sequence length="733" mass="78853">MSSLKSTSTMLSFDAKPYAFSFPLDHTALLVIDMQRDFLLEKGFGEIQGGNLEAVLASIAPTKKLLEACRGVGMTIVHTREGHKPDLSDCPSSKLVRQAAAPNNTQHKLTIGEKGELGRLLVRGEYGHDIIDELQPLPGEVVIDKPGKGSFWNTTILHKLKARAITHLIVSGVTTECCFATSIREANDRGLECCGIEEATSGYNDTCFKKCTLDMIHWSQGLFGFVGSLQPLLDVLSPLATPSITGDATPPQTPPTFDGDLAIPSLQRAYKNGLSPVTVAEALYDKIEAYQKTDPAVWIYLESKENVLSAAKALAAINTDRNALPPLFGIPFSVKDSIDIAGLPTTTACLPLTHIPSTSAVVYDKVISEGALFIGKTNLDQLATGLTGCRSPYGIPHSVFHKDYISGGSSSGNAVSVGANLVSFSLATDTAGSGRVPTGFNGVVGYKPTRGTISFRGVTPACLSLDCIALTTHTVADARTLWQILEDSDPLDPYSKPAIAFERHINSIGPQSRSFKFGIPPPEALSICALPIRRKFNETVAKLQKLDGILTPIDWSPFQKAGQLLYDGTFVSERLASLPDDFLSKNRSALHPVILSLMDAVVSRGSSAVQAYRDLQAKALYTRQAESVFAYSASGIDVLVVPTSPTHWTIEEVLADPIKKNSHLGEFTHFGNVLDLCGVAVPAGTYPIKELSGREEDEGMLPFSVTFLAGSRLDAEMLEVARRFEEGVRAESL</sequence>
<name>A0A6A6I1U4_9PLEO</name>
<dbReference type="SUPFAM" id="SSF75304">
    <property type="entry name" value="Amidase signature (AS) enzymes"/>
    <property type="match status" value="1"/>
</dbReference>
<dbReference type="OrthoDB" id="167809at2759"/>
<comment type="similarity">
    <text evidence="1">Belongs to the isochorismatase family.</text>
</comment>
<feature type="domain" description="Amidase" evidence="3">
    <location>
        <begin position="280"/>
        <end position="715"/>
    </location>
</feature>
<dbReference type="Gene3D" id="1.20.58.1700">
    <property type="match status" value="1"/>
</dbReference>
<dbReference type="GeneID" id="54579432"/>
<evidence type="ECO:0000259" key="2">
    <source>
        <dbReference type="Pfam" id="PF00857"/>
    </source>
</evidence>
<dbReference type="RefSeq" id="XP_033679468.1">
    <property type="nucleotide sequence ID" value="XM_033826102.1"/>
</dbReference>
<dbReference type="Gene3D" id="3.90.1300.10">
    <property type="entry name" value="Amidase signature (AS) domain"/>
    <property type="match status" value="1"/>
</dbReference>
<dbReference type="InterPro" id="IPR000868">
    <property type="entry name" value="Isochorismatase-like_dom"/>
</dbReference>
<dbReference type="GO" id="GO:0003824">
    <property type="term" value="F:catalytic activity"/>
    <property type="evidence" value="ECO:0007669"/>
    <property type="project" value="InterPro"/>
</dbReference>
<organism evidence="4 5">
    <name type="scientific">Trematosphaeria pertusa</name>
    <dbReference type="NCBI Taxonomy" id="390896"/>
    <lineage>
        <taxon>Eukaryota</taxon>
        <taxon>Fungi</taxon>
        <taxon>Dikarya</taxon>
        <taxon>Ascomycota</taxon>
        <taxon>Pezizomycotina</taxon>
        <taxon>Dothideomycetes</taxon>
        <taxon>Pleosporomycetidae</taxon>
        <taxon>Pleosporales</taxon>
        <taxon>Massarineae</taxon>
        <taxon>Trematosphaeriaceae</taxon>
        <taxon>Trematosphaeria</taxon>
    </lineage>
</organism>
<dbReference type="AlphaFoldDB" id="A0A6A6I1U4"/>
<dbReference type="Gene3D" id="3.40.50.850">
    <property type="entry name" value="Isochorismatase-like"/>
    <property type="match status" value="1"/>
</dbReference>
<gene>
    <name evidence="4" type="ORF">BU26DRAFT_492067</name>
</gene>
<dbReference type="InterPro" id="IPR000120">
    <property type="entry name" value="Amidase"/>
</dbReference>
<reference evidence="4" key="1">
    <citation type="journal article" date="2020" name="Stud. Mycol.">
        <title>101 Dothideomycetes genomes: a test case for predicting lifestyles and emergence of pathogens.</title>
        <authorList>
            <person name="Haridas S."/>
            <person name="Albert R."/>
            <person name="Binder M."/>
            <person name="Bloem J."/>
            <person name="Labutti K."/>
            <person name="Salamov A."/>
            <person name="Andreopoulos B."/>
            <person name="Baker S."/>
            <person name="Barry K."/>
            <person name="Bills G."/>
            <person name="Bluhm B."/>
            <person name="Cannon C."/>
            <person name="Castanera R."/>
            <person name="Culley D."/>
            <person name="Daum C."/>
            <person name="Ezra D."/>
            <person name="Gonzalez J."/>
            <person name="Henrissat B."/>
            <person name="Kuo A."/>
            <person name="Liang C."/>
            <person name="Lipzen A."/>
            <person name="Lutzoni F."/>
            <person name="Magnuson J."/>
            <person name="Mondo S."/>
            <person name="Nolan M."/>
            <person name="Ohm R."/>
            <person name="Pangilinan J."/>
            <person name="Park H.-J."/>
            <person name="Ramirez L."/>
            <person name="Alfaro M."/>
            <person name="Sun H."/>
            <person name="Tritt A."/>
            <person name="Yoshinaga Y."/>
            <person name="Zwiers L.-H."/>
            <person name="Turgeon B."/>
            <person name="Goodwin S."/>
            <person name="Spatafora J."/>
            <person name="Crous P."/>
            <person name="Grigoriev I."/>
        </authorList>
    </citation>
    <scope>NUCLEOTIDE SEQUENCE</scope>
    <source>
        <strain evidence="4">CBS 122368</strain>
    </source>
</reference>
<keyword evidence="5" id="KW-1185">Reference proteome</keyword>
<proteinExistence type="inferred from homology"/>
<dbReference type="InterPro" id="IPR036928">
    <property type="entry name" value="AS_sf"/>
</dbReference>
<dbReference type="PANTHER" id="PTHR11895:SF169">
    <property type="entry name" value="GLUTAMYL-TRNA(GLN) AMIDOTRANSFERASE"/>
    <property type="match status" value="1"/>
</dbReference>
<evidence type="ECO:0000256" key="1">
    <source>
        <dbReference type="ARBA" id="ARBA00006336"/>
    </source>
</evidence>
<evidence type="ECO:0000313" key="5">
    <source>
        <dbReference type="Proteomes" id="UP000800094"/>
    </source>
</evidence>
<dbReference type="EMBL" id="ML987203">
    <property type="protein sequence ID" value="KAF2244464.1"/>
    <property type="molecule type" value="Genomic_DNA"/>
</dbReference>
<dbReference type="Pfam" id="PF01425">
    <property type="entry name" value="Amidase"/>
    <property type="match status" value="1"/>
</dbReference>
<dbReference type="Proteomes" id="UP000800094">
    <property type="component" value="Unassembled WGS sequence"/>
</dbReference>
<accession>A0A6A6I1U4</accession>
<protein>
    <submittedName>
        <fullName evidence="4">Amidase signature enzyme</fullName>
    </submittedName>
</protein>
<dbReference type="InterPro" id="IPR023631">
    <property type="entry name" value="Amidase_dom"/>
</dbReference>
<dbReference type="CDD" id="cd00431">
    <property type="entry name" value="cysteine_hydrolases"/>
    <property type="match status" value="1"/>
</dbReference>
<dbReference type="InterPro" id="IPR036380">
    <property type="entry name" value="Isochorismatase-like_sf"/>
</dbReference>